<dbReference type="RefSeq" id="WP_109328045.1">
    <property type="nucleotide sequence ID" value="NZ_CP021354.1"/>
</dbReference>
<dbReference type="KEGG" id="roz:CBI38_08455"/>
<feature type="transmembrane region" description="Helical" evidence="1">
    <location>
        <begin position="12"/>
        <end position="37"/>
    </location>
</feature>
<evidence type="ECO:0000313" key="2">
    <source>
        <dbReference type="EMBL" id="AWK71619.1"/>
    </source>
</evidence>
<sequence length="192" mass="20744">MTHRTAAVNRLIVLVVGLLLFGVGAYAVAWDLGVPIVREWVSHYDRTRVTSLPEENWWGWALAATVVGGVLFGTVLLALDLTRRRTAPVAVPDRDSGTFVTVDLGSLANGVSSELERYPGVRQTRARAVNERGLPTLSVVVTADPTIDLADFTRTSERIAAWVAATVGDNEVATQVLLHLDRADQPAQSSES</sequence>
<feature type="transmembrane region" description="Helical" evidence="1">
    <location>
        <begin position="57"/>
        <end position="79"/>
    </location>
</feature>
<keyword evidence="3" id="KW-1185">Reference proteome</keyword>
<gene>
    <name evidence="2" type="ORF">CBI38_08455</name>
</gene>
<evidence type="ECO:0000313" key="3">
    <source>
        <dbReference type="Proteomes" id="UP000245711"/>
    </source>
</evidence>
<reference evidence="2 3" key="1">
    <citation type="submission" date="2017-05" db="EMBL/GenBank/DDBJ databases">
        <title>Isolation of Rhodococcus sp. S2-17 biodegrading of BP-3.</title>
        <authorList>
            <person name="Lee Y."/>
            <person name="Kim K.H."/>
            <person name="Chun B.H."/>
            <person name="Jung H.S."/>
            <person name="Jeon C.O."/>
        </authorList>
    </citation>
    <scope>NUCLEOTIDE SEQUENCE [LARGE SCALE GENOMIC DNA]</scope>
    <source>
        <strain evidence="2 3">S2-17</strain>
    </source>
</reference>
<name>A0A2S2BSQ9_9NOCA</name>
<keyword evidence="1" id="KW-0472">Membrane</keyword>
<dbReference type="AlphaFoldDB" id="A0A2S2BSQ9"/>
<dbReference type="EMBL" id="CP021354">
    <property type="protein sequence ID" value="AWK71619.1"/>
    <property type="molecule type" value="Genomic_DNA"/>
</dbReference>
<evidence type="ECO:0000256" key="1">
    <source>
        <dbReference type="SAM" id="Phobius"/>
    </source>
</evidence>
<accession>A0A2S2BSQ9</accession>
<evidence type="ECO:0008006" key="4">
    <source>
        <dbReference type="Google" id="ProtNLM"/>
    </source>
</evidence>
<dbReference type="OrthoDB" id="4483205at2"/>
<proteinExistence type="predicted"/>
<keyword evidence="1" id="KW-0812">Transmembrane</keyword>
<dbReference type="Proteomes" id="UP000245711">
    <property type="component" value="Chromosome"/>
</dbReference>
<keyword evidence="1" id="KW-1133">Transmembrane helix</keyword>
<protein>
    <recommendedName>
        <fullName evidence="4">Alkaline shock response membrane anchor protein AmaP</fullName>
    </recommendedName>
</protein>
<organism evidence="2 3">
    <name type="scientific">Rhodococcus oxybenzonivorans</name>
    <dbReference type="NCBI Taxonomy" id="1990687"/>
    <lineage>
        <taxon>Bacteria</taxon>
        <taxon>Bacillati</taxon>
        <taxon>Actinomycetota</taxon>
        <taxon>Actinomycetes</taxon>
        <taxon>Mycobacteriales</taxon>
        <taxon>Nocardiaceae</taxon>
        <taxon>Rhodococcus</taxon>
    </lineage>
</organism>